<dbReference type="AlphaFoldDB" id="A0A1V2IBM5"/>
<dbReference type="Gene3D" id="3.40.50.150">
    <property type="entry name" value="Vaccinia Virus protein VP39"/>
    <property type="match status" value="1"/>
</dbReference>
<evidence type="ECO:0008006" key="3">
    <source>
        <dbReference type="Google" id="ProtNLM"/>
    </source>
</evidence>
<dbReference type="Proteomes" id="UP000188929">
    <property type="component" value="Unassembled WGS sequence"/>
</dbReference>
<dbReference type="EMBL" id="MOMC01000024">
    <property type="protein sequence ID" value="ONH30608.1"/>
    <property type="molecule type" value="Genomic_DNA"/>
</dbReference>
<dbReference type="Pfam" id="PF13489">
    <property type="entry name" value="Methyltransf_23"/>
    <property type="match status" value="1"/>
</dbReference>
<proteinExistence type="predicted"/>
<dbReference type="SUPFAM" id="SSF53335">
    <property type="entry name" value="S-adenosyl-L-methionine-dependent methyltransferases"/>
    <property type="match status" value="1"/>
</dbReference>
<name>A0A1V2IBM5_9ACTN</name>
<dbReference type="STRING" id="1834516.BL253_12750"/>
<evidence type="ECO:0000313" key="2">
    <source>
        <dbReference type="Proteomes" id="UP000188929"/>
    </source>
</evidence>
<organism evidence="1 2">
    <name type="scientific">Pseudofrankia asymbiotica</name>
    <dbReference type="NCBI Taxonomy" id="1834516"/>
    <lineage>
        <taxon>Bacteria</taxon>
        <taxon>Bacillati</taxon>
        <taxon>Actinomycetota</taxon>
        <taxon>Actinomycetes</taxon>
        <taxon>Frankiales</taxon>
        <taxon>Frankiaceae</taxon>
        <taxon>Pseudofrankia</taxon>
    </lineage>
</organism>
<dbReference type="InterPro" id="IPR029063">
    <property type="entry name" value="SAM-dependent_MTases_sf"/>
</dbReference>
<keyword evidence="2" id="KW-1185">Reference proteome</keyword>
<accession>A0A1V2IBM5</accession>
<evidence type="ECO:0000313" key="1">
    <source>
        <dbReference type="EMBL" id="ONH30608.1"/>
    </source>
</evidence>
<reference evidence="2" key="1">
    <citation type="submission" date="2016-10" db="EMBL/GenBank/DDBJ databases">
        <title>Frankia sp. NRRL B-16386 Genome sequencing.</title>
        <authorList>
            <person name="Ghodhbane-Gtari F."/>
            <person name="Swanson E."/>
            <person name="Gueddou A."/>
            <person name="Hezbri K."/>
            <person name="Ktari K."/>
            <person name="Nouioui I."/>
            <person name="Morris K."/>
            <person name="Simpson S."/>
            <person name="Abebe-Akele F."/>
            <person name="Thomas K."/>
            <person name="Gtari M."/>
            <person name="Tisa L.S."/>
        </authorList>
    </citation>
    <scope>NUCLEOTIDE SEQUENCE [LARGE SCALE GENOMIC DNA]</scope>
    <source>
        <strain evidence="2">NRRL B-16386</strain>
    </source>
</reference>
<sequence>MVDRDEFLLGAAAGRVVTHVGFVDATVRDDIARTDGRWLHARLAGVARDLVGVDINVDGVAGARAAGYEAHAIDCEDPADIARAAIRPAELVVVGEVIERVDGVGAFLDGLRALTTPDGTMIVTASNAFRLMNLAATLTGRELAHPRHVSRFSWYTLVNVLERNSWQVVAFHPYEDSEGAAPGRARTVLAAERAARLFAPFLASGLIAVCRQAPSTG</sequence>
<gene>
    <name evidence="1" type="ORF">BL253_12750</name>
</gene>
<protein>
    <recommendedName>
        <fullName evidence="3">Methyltransferase domain-containing protein</fullName>
    </recommendedName>
</protein>
<comment type="caution">
    <text evidence="1">The sequence shown here is derived from an EMBL/GenBank/DDBJ whole genome shotgun (WGS) entry which is preliminary data.</text>
</comment>